<evidence type="ECO:0000256" key="1">
    <source>
        <dbReference type="SAM" id="MobiDB-lite"/>
    </source>
</evidence>
<organism evidence="2 3">
    <name type="scientific">Dryococelus australis</name>
    <dbReference type="NCBI Taxonomy" id="614101"/>
    <lineage>
        <taxon>Eukaryota</taxon>
        <taxon>Metazoa</taxon>
        <taxon>Ecdysozoa</taxon>
        <taxon>Arthropoda</taxon>
        <taxon>Hexapoda</taxon>
        <taxon>Insecta</taxon>
        <taxon>Pterygota</taxon>
        <taxon>Neoptera</taxon>
        <taxon>Polyneoptera</taxon>
        <taxon>Phasmatodea</taxon>
        <taxon>Verophasmatodea</taxon>
        <taxon>Anareolatae</taxon>
        <taxon>Phasmatidae</taxon>
        <taxon>Eurycanthinae</taxon>
        <taxon>Dryococelus</taxon>
    </lineage>
</organism>
<dbReference type="Proteomes" id="UP001159363">
    <property type="component" value="Chromosome 7"/>
</dbReference>
<sequence length="215" mass="25357">MQHVHRHICLGWPDDANSTRGMVNYYTENTRGDSTARIFRKVLRRPWACDQLKGTALTWWDWYSEFVTTWDQFAARPNNKFARKVVLITLRTEFYTQKHTLRIQHLRATRIYELVERVSKAELDYQEQEKADASAHLLPPPPPQCKRKSVSNPPEAKRRDTCQMLKCWYCPERHLHWNDCLTEKAHMAAAREKATKNQNSADLVAPLQQRRGDRP</sequence>
<comment type="caution">
    <text evidence="2">The sequence shown here is derived from an EMBL/GenBank/DDBJ whole genome shotgun (WGS) entry which is preliminary data.</text>
</comment>
<evidence type="ECO:0008006" key="4">
    <source>
        <dbReference type="Google" id="ProtNLM"/>
    </source>
</evidence>
<feature type="region of interest" description="Disordered" evidence="1">
    <location>
        <begin position="129"/>
        <end position="156"/>
    </location>
</feature>
<evidence type="ECO:0000313" key="2">
    <source>
        <dbReference type="EMBL" id="KAJ8877010.1"/>
    </source>
</evidence>
<accession>A0ABQ9GYB3</accession>
<reference evidence="2 3" key="1">
    <citation type="submission" date="2023-02" db="EMBL/GenBank/DDBJ databases">
        <title>LHISI_Scaffold_Assembly.</title>
        <authorList>
            <person name="Stuart O.P."/>
            <person name="Cleave R."/>
            <person name="Magrath M.J.L."/>
            <person name="Mikheyev A.S."/>
        </authorList>
    </citation>
    <scope>NUCLEOTIDE SEQUENCE [LARGE SCALE GENOMIC DNA]</scope>
    <source>
        <strain evidence="2">Daus_M_001</strain>
        <tissue evidence="2">Leg muscle</tissue>
    </source>
</reference>
<dbReference type="EMBL" id="JARBHB010000008">
    <property type="protein sequence ID" value="KAJ8877010.1"/>
    <property type="molecule type" value="Genomic_DNA"/>
</dbReference>
<protein>
    <recommendedName>
        <fullName evidence="4">Retrotransposon gag domain-containing protein</fullName>
    </recommendedName>
</protein>
<gene>
    <name evidence="2" type="ORF">PR048_021462</name>
</gene>
<proteinExistence type="predicted"/>
<keyword evidence="3" id="KW-1185">Reference proteome</keyword>
<name>A0ABQ9GYB3_9NEOP</name>
<evidence type="ECO:0000313" key="3">
    <source>
        <dbReference type="Proteomes" id="UP001159363"/>
    </source>
</evidence>
<feature type="region of interest" description="Disordered" evidence="1">
    <location>
        <begin position="192"/>
        <end position="215"/>
    </location>
</feature>